<evidence type="ECO:0000313" key="4">
    <source>
        <dbReference type="EMBL" id="KAK8373106.1"/>
    </source>
</evidence>
<keyword evidence="5" id="KW-1185">Reference proteome</keyword>
<feature type="DNA-binding region" description="H-T-H motif" evidence="2">
    <location>
        <begin position="26"/>
        <end position="46"/>
    </location>
</feature>
<evidence type="ECO:0000313" key="5">
    <source>
        <dbReference type="Proteomes" id="UP001487740"/>
    </source>
</evidence>
<keyword evidence="2" id="KW-0238">DNA-binding</keyword>
<organism evidence="4 5">
    <name type="scientific">Scylla paramamosain</name>
    <name type="common">Mud crab</name>
    <dbReference type="NCBI Taxonomy" id="85552"/>
    <lineage>
        <taxon>Eukaryota</taxon>
        <taxon>Metazoa</taxon>
        <taxon>Ecdysozoa</taxon>
        <taxon>Arthropoda</taxon>
        <taxon>Crustacea</taxon>
        <taxon>Multicrustacea</taxon>
        <taxon>Malacostraca</taxon>
        <taxon>Eumalacostraca</taxon>
        <taxon>Eucarida</taxon>
        <taxon>Decapoda</taxon>
        <taxon>Pleocyemata</taxon>
        <taxon>Brachyura</taxon>
        <taxon>Eubrachyura</taxon>
        <taxon>Portunoidea</taxon>
        <taxon>Portunidae</taxon>
        <taxon>Portuninae</taxon>
        <taxon>Scylla</taxon>
    </lineage>
</organism>
<evidence type="ECO:0000256" key="2">
    <source>
        <dbReference type="PROSITE-ProRule" id="PRU00320"/>
    </source>
</evidence>
<protein>
    <recommendedName>
        <fullName evidence="3">HTH psq-type domain-containing protein</fullName>
    </recommendedName>
</protein>
<evidence type="ECO:0000256" key="1">
    <source>
        <dbReference type="ARBA" id="ARBA00004123"/>
    </source>
</evidence>
<proteinExistence type="predicted"/>
<reference evidence="4 5" key="1">
    <citation type="submission" date="2023-03" db="EMBL/GenBank/DDBJ databases">
        <title>High-quality genome of Scylla paramamosain provides insights in environmental adaptation.</title>
        <authorList>
            <person name="Zhang L."/>
        </authorList>
    </citation>
    <scope>NUCLEOTIDE SEQUENCE [LARGE SCALE GENOMIC DNA]</scope>
    <source>
        <strain evidence="4">LZ_2023a</strain>
        <tissue evidence="4">Muscle</tissue>
    </source>
</reference>
<dbReference type="GO" id="GO:0003677">
    <property type="term" value="F:DNA binding"/>
    <property type="evidence" value="ECO:0007669"/>
    <property type="project" value="UniProtKB-UniRule"/>
</dbReference>
<dbReference type="PROSITE" id="PS50960">
    <property type="entry name" value="HTH_PSQ"/>
    <property type="match status" value="1"/>
</dbReference>
<feature type="domain" description="HTH psq-type" evidence="3">
    <location>
        <begin position="1"/>
        <end position="50"/>
    </location>
</feature>
<dbReference type="GO" id="GO:0005634">
    <property type="term" value="C:nucleus"/>
    <property type="evidence" value="ECO:0007669"/>
    <property type="project" value="UniProtKB-SubCell"/>
</dbReference>
<dbReference type="Pfam" id="PF05225">
    <property type="entry name" value="HTH_psq"/>
    <property type="match status" value="1"/>
</dbReference>
<dbReference type="InterPro" id="IPR009057">
    <property type="entry name" value="Homeodomain-like_sf"/>
</dbReference>
<dbReference type="AlphaFoldDB" id="A0AAW0SE64"/>
<evidence type="ECO:0000259" key="3">
    <source>
        <dbReference type="PROSITE" id="PS50960"/>
    </source>
</evidence>
<gene>
    <name evidence="4" type="ORF">O3P69_012586</name>
</gene>
<name>A0AAW0SE64_SCYPA</name>
<dbReference type="Gene3D" id="1.10.10.60">
    <property type="entry name" value="Homeodomain-like"/>
    <property type="match status" value="1"/>
</dbReference>
<keyword evidence="2" id="KW-0539">Nucleus</keyword>
<dbReference type="InterPro" id="IPR007889">
    <property type="entry name" value="HTH_Psq"/>
</dbReference>
<accession>A0AAW0SE64</accession>
<comment type="caution">
    <text evidence="4">The sequence shown here is derived from an EMBL/GenBank/DDBJ whole genome shotgun (WGS) entry which is preliminary data.</text>
</comment>
<dbReference type="SUPFAM" id="SSF46689">
    <property type="entry name" value="Homeodomain-like"/>
    <property type="match status" value="1"/>
</dbReference>
<comment type="subcellular location">
    <subcellularLocation>
        <location evidence="1 2">Nucleus</location>
    </subcellularLocation>
</comment>
<sequence>MASTQRYTQEQVERAVELVRSKQMPLNGASKDFGIPYVTLGDKRKRKIISKTGAKHLYSITSGTRQQVTMLAFSFAMGQYLPPLLIFPYTRDPRFNALERFEEAFYQKKTPNGWITEVVFLSFLRDIFITKLGEKRPVVLEKTLQPAPQFVFHIPACPTVPAFHIPPCPIVPAFHMPKFQNDWRLPHTALIPEEKGIEKDHHSIAILNKWC</sequence>
<dbReference type="Proteomes" id="UP001487740">
    <property type="component" value="Unassembled WGS sequence"/>
</dbReference>
<dbReference type="EMBL" id="JARAKH010001356">
    <property type="protein sequence ID" value="KAK8373106.1"/>
    <property type="molecule type" value="Genomic_DNA"/>
</dbReference>